<keyword evidence="8 10" id="KW-0786">Thiamine pyrophosphate</keyword>
<comment type="similarity">
    <text evidence="2 10">Belongs to the transketolase family. DXPS subfamily.</text>
</comment>
<dbReference type="Gene3D" id="3.40.50.920">
    <property type="match status" value="1"/>
</dbReference>
<dbReference type="GO" id="GO:0005829">
    <property type="term" value="C:cytosol"/>
    <property type="evidence" value="ECO:0007669"/>
    <property type="project" value="TreeGrafter"/>
</dbReference>
<comment type="pathway">
    <text evidence="1 10">Metabolic intermediate biosynthesis; 1-deoxy-D-xylulose 5-phosphate biosynthesis; 1-deoxy-D-xylulose 5-phosphate from D-glyceraldehyde 3-phosphate and pyruvate: step 1/1.</text>
</comment>
<keyword evidence="9 10" id="KW-0414">Isoprene biosynthesis</keyword>
<comment type="function">
    <text evidence="10">Catalyzes the acyloin condensation reaction between C atoms 2 and 3 of pyruvate and glyceraldehyde 3-phosphate to yield 1-deoxy-D-xylulose-5-phosphate (DXP).</text>
</comment>
<dbReference type="GO" id="GO:0019288">
    <property type="term" value="P:isopentenyl diphosphate biosynthetic process, methylerythritol 4-phosphate pathway"/>
    <property type="evidence" value="ECO:0007669"/>
    <property type="project" value="TreeGrafter"/>
</dbReference>
<dbReference type="GO" id="GO:0030976">
    <property type="term" value="F:thiamine pyrophosphate binding"/>
    <property type="evidence" value="ECO:0007669"/>
    <property type="project" value="UniProtKB-UniRule"/>
</dbReference>
<feature type="binding site" evidence="10">
    <location>
        <position position="174"/>
    </location>
    <ligand>
        <name>Mg(2+)</name>
        <dbReference type="ChEBI" id="CHEBI:18420"/>
    </ligand>
</feature>
<dbReference type="EC" id="2.2.1.7" evidence="10"/>
<dbReference type="GO" id="GO:0009228">
    <property type="term" value="P:thiamine biosynthetic process"/>
    <property type="evidence" value="ECO:0007669"/>
    <property type="project" value="UniProtKB-UniRule"/>
</dbReference>
<dbReference type="HAMAP" id="MF_00315">
    <property type="entry name" value="DXP_synth"/>
    <property type="match status" value="1"/>
</dbReference>
<dbReference type="FunFam" id="3.40.50.970:FF:000005">
    <property type="entry name" value="1-deoxy-D-xylulose-5-phosphate synthase"/>
    <property type="match status" value="1"/>
</dbReference>
<keyword evidence="5 10" id="KW-0479">Metal-binding</keyword>
<evidence type="ECO:0000256" key="4">
    <source>
        <dbReference type="ARBA" id="ARBA00022679"/>
    </source>
</evidence>
<evidence type="ECO:0000256" key="7">
    <source>
        <dbReference type="ARBA" id="ARBA00022977"/>
    </source>
</evidence>
<dbReference type="InterPro" id="IPR049557">
    <property type="entry name" value="Transketolase_CS"/>
</dbReference>
<evidence type="ECO:0000259" key="11">
    <source>
        <dbReference type="SMART" id="SM00861"/>
    </source>
</evidence>
<keyword evidence="6 10" id="KW-0460">Magnesium</keyword>
<dbReference type="SUPFAM" id="SSF52922">
    <property type="entry name" value="TK C-terminal domain-like"/>
    <property type="match status" value="1"/>
</dbReference>
<dbReference type="Pfam" id="PF02779">
    <property type="entry name" value="Transket_pyr"/>
    <property type="match status" value="1"/>
</dbReference>
<keyword evidence="13" id="KW-1185">Reference proteome</keyword>
<dbReference type="Pfam" id="PF02780">
    <property type="entry name" value="Transketolase_C"/>
    <property type="match status" value="1"/>
</dbReference>
<evidence type="ECO:0000256" key="5">
    <source>
        <dbReference type="ARBA" id="ARBA00022723"/>
    </source>
</evidence>
<comment type="subunit">
    <text evidence="3 10">Homodimer.</text>
</comment>
<dbReference type="UniPathway" id="UPA00064">
    <property type="reaction ID" value="UER00091"/>
</dbReference>
<dbReference type="eggNOG" id="COG1154">
    <property type="taxonomic scope" value="Bacteria"/>
</dbReference>
<evidence type="ECO:0000256" key="6">
    <source>
        <dbReference type="ARBA" id="ARBA00022842"/>
    </source>
</evidence>
<dbReference type="InterPro" id="IPR029061">
    <property type="entry name" value="THDP-binding"/>
</dbReference>
<protein>
    <recommendedName>
        <fullName evidence="10">1-deoxy-D-xylulose-5-phosphate synthase</fullName>
        <ecNumber evidence="10">2.2.1.7</ecNumber>
    </recommendedName>
    <alternativeName>
        <fullName evidence="10">1-deoxyxylulose-5-phosphate synthase</fullName>
        <shortName evidence="10">DXP synthase</shortName>
        <shortName evidence="10">DXPS</shortName>
    </alternativeName>
</protein>
<organism evidence="12 13">
    <name type="scientific">Denitrovibrio acetiphilus (strain DSM 12809 / NBRC 114555 / N2460)</name>
    <dbReference type="NCBI Taxonomy" id="522772"/>
    <lineage>
        <taxon>Bacteria</taxon>
        <taxon>Pseudomonadati</taxon>
        <taxon>Deferribacterota</taxon>
        <taxon>Deferribacteres</taxon>
        <taxon>Deferribacterales</taxon>
        <taxon>Geovibrionaceae</taxon>
        <taxon>Denitrovibrio</taxon>
    </lineage>
</organism>
<dbReference type="PROSITE" id="PS00802">
    <property type="entry name" value="TRANSKETOLASE_2"/>
    <property type="match status" value="1"/>
</dbReference>
<comment type="cofactor">
    <cofactor evidence="10">
        <name>thiamine diphosphate</name>
        <dbReference type="ChEBI" id="CHEBI:58937"/>
    </cofactor>
    <text evidence="10">Binds 1 thiamine pyrophosphate per subunit.</text>
</comment>
<evidence type="ECO:0000256" key="2">
    <source>
        <dbReference type="ARBA" id="ARBA00011081"/>
    </source>
</evidence>
<evidence type="ECO:0000256" key="9">
    <source>
        <dbReference type="ARBA" id="ARBA00023229"/>
    </source>
</evidence>
<dbReference type="Gene3D" id="3.40.50.970">
    <property type="match status" value="2"/>
</dbReference>
<feature type="binding site" evidence="10">
    <location>
        <position position="284"/>
    </location>
    <ligand>
        <name>thiamine diphosphate</name>
        <dbReference type="ChEBI" id="CHEBI:58937"/>
    </ligand>
</feature>
<dbReference type="PaxDb" id="522772-Dacet_1900"/>
<keyword evidence="4 10" id="KW-0808">Transferase</keyword>
<name>D4H101_DENA2</name>
<comment type="catalytic activity">
    <reaction evidence="10">
        <text>D-glyceraldehyde 3-phosphate + pyruvate + H(+) = 1-deoxy-D-xylulose 5-phosphate + CO2</text>
        <dbReference type="Rhea" id="RHEA:12605"/>
        <dbReference type="ChEBI" id="CHEBI:15361"/>
        <dbReference type="ChEBI" id="CHEBI:15378"/>
        <dbReference type="ChEBI" id="CHEBI:16526"/>
        <dbReference type="ChEBI" id="CHEBI:57792"/>
        <dbReference type="ChEBI" id="CHEBI:59776"/>
        <dbReference type="EC" id="2.2.1.7"/>
    </reaction>
</comment>
<dbReference type="InterPro" id="IPR020826">
    <property type="entry name" value="Transketolase_BS"/>
</dbReference>
<evidence type="ECO:0000256" key="10">
    <source>
        <dbReference type="HAMAP-Rule" id="MF_00315"/>
    </source>
</evidence>
<dbReference type="RefSeq" id="WP_013011174.1">
    <property type="nucleotide sequence ID" value="NC_013943.1"/>
</dbReference>
<dbReference type="NCBIfam" id="TIGR00204">
    <property type="entry name" value="dxs"/>
    <property type="match status" value="1"/>
</dbReference>
<dbReference type="InterPro" id="IPR005477">
    <property type="entry name" value="Dxylulose-5-P_synthase"/>
</dbReference>
<dbReference type="InterPro" id="IPR009014">
    <property type="entry name" value="Transketo_C/PFOR_II"/>
</dbReference>
<keyword evidence="7 10" id="KW-0784">Thiamine biosynthesis</keyword>
<evidence type="ECO:0000256" key="3">
    <source>
        <dbReference type="ARBA" id="ARBA00011738"/>
    </source>
</evidence>
<dbReference type="CDD" id="cd02007">
    <property type="entry name" value="TPP_DXS"/>
    <property type="match status" value="1"/>
</dbReference>
<dbReference type="InParanoid" id="D4H101"/>
<feature type="binding site" evidence="10">
    <location>
        <position position="365"/>
    </location>
    <ligand>
        <name>thiamine diphosphate</name>
        <dbReference type="ChEBI" id="CHEBI:58937"/>
    </ligand>
</feature>
<dbReference type="OrthoDB" id="9803371at2"/>
<accession>D4H101</accession>
<sequence>MSYLDSLRLPDDIKELSYEELERVAEDVRRRIIDTCSKTGGHLAPSLGVVELTIALLKTFNAEHDRIIWDVGHQSYAYKILTDRKDRFCSLRQFKGLSGFNKISESSFDAFGVGHTSTSISAGLGMRLADEIVGRKRKIISVIGDGAMTAGMAFEALNNLGELDKDMIVVLNDNEMSISPNVGGFSHYLSSMMTSKFYTRVRKEIQHRLEEKPLGPRLLAIAKKMEEGMVGFFTPGILFEELGLRYIGPVQGHKTRDIVKALVNAKGQDGPVLIHVLTKKGKGYKPAEDNPSKFHGVASFNIETGESVKLAGAKSYTDIFGETLTEMAECNQRIVGISAAMKDGTGLNAFEAKFPDRVFDVGIAEQHAVTMASGMAVSGLKPFVAVYSTFMQRAYDQIIHDVALQNLPVVLCLDRGGLVGADGPTHHGAFDISFLRCVPNLTIMLPKDGYELVAMMKLAENLETPVALRYARGEAGNYTDIEQEKVIIGEPQIVNQGEEIAIVSVGHIFCEAYKAYQTLKDQGHNPTLINLRFLKPLNGKAVADALRGAKIVATVEEGSVKGGAGEEIQSILMDNSICTKVLKFGLPDSFIEHGDITSLRKIAGIDAESIVNRIKDNI</sequence>
<feature type="binding site" evidence="10">
    <location>
        <begin position="114"/>
        <end position="116"/>
    </location>
    <ligand>
        <name>thiamine diphosphate</name>
        <dbReference type="ChEBI" id="CHEBI:58937"/>
    </ligand>
</feature>
<dbReference type="PANTHER" id="PTHR43322:SF5">
    <property type="entry name" value="1-DEOXY-D-XYLULOSE-5-PHOSPHATE SYNTHASE, CHLOROPLASTIC"/>
    <property type="match status" value="1"/>
</dbReference>
<dbReference type="PANTHER" id="PTHR43322">
    <property type="entry name" value="1-D-DEOXYXYLULOSE 5-PHOSPHATE SYNTHASE-RELATED"/>
    <property type="match status" value="1"/>
</dbReference>
<dbReference type="FunCoup" id="D4H101">
    <property type="interactions" value="476"/>
</dbReference>
<dbReference type="GO" id="GO:0000287">
    <property type="term" value="F:magnesium ion binding"/>
    <property type="evidence" value="ECO:0007669"/>
    <property type="project" value="UniProtKB-UniRule"/>
</dbReference>
<dbReference type="PROSITE" id="PS00801">
    <property type="entry name" value="TRANSKETOLASE_1"/>
    <property type="match status" value="1"/>
</dbReference>
<dbReference type="EMBL" id="CP001968">
    <property type="protein sequence ID" value="ADD68664.1"/>
    <property type="molecule type" value="Genomic_DNA"/>
</dbReference>
<dbReference type="NCBIfam" id="NF003933">
    <property type="entry name" value="PRK05444.2-2"/>
    <property type="match status" value="1"/>
</dbReference>
<proteinExistence type="inferred from homology"/>
<gene>
    <name evidence="10" type="primary">dxs</name>
    <name evidence="12" type="ordered locus">Dacet_1900</name>
</gene>
<dbReference type="AlphaFoldDB" id="D4H101"/>
<evidence type="ECO:0000313" key="12">
    <source>
        <dbReference type="EMBL" id="ADD68664.1"/>
    </source>
</evidence>
<dbReference type="GO" id="GO:0008661">
    <property type="term" value="F:1-deoxy-D-xylulose-5-phosphate synthase activity"/>
    <property type="evidence" value="ECO:0007669"/>
    <property type="project" value="UniProtKB-UniRule"/>
</dbReference>
<dbReference type="InterPro" id="IPR033248">
    <property type="entry name" value="Transketolase_C"/>
</dbReference>
<dbReference type="SUPFAM" id="SSF52518">
    <property type="entry name" value="Thiamin diphosphate-binding fold (THDP-binding)"/>
    <property type="match status" value="2"/>
</dbReference>
<dbReference type="Pfam" id="PF13292">
    <property type="entry name" value="DXP_synthase_N"/>
    <property type="match status" value="1"/>
</dbReference>
<evidence type="ECO:0000313" key="13">
    <source>
        <dbReference type="Proteomes" id="UP000002012"/>
    </source>
</evidence>
<dbReference type="GO" id="GO:0016114">
    <property type="term" value="P:terpenoid biosynthetic process"/>
    <property type="evidence" value="ECO:0007669"/>
    <property type="project" value="UniProtKB-UniRule"/>
</dbReference>
<feature type="binding site" evidence="10">
    <location>
        <begin position="146"/>
        <end position="147"/>
    </location>
    <ligand>
        <name>thiamine diphosphate</name>
        <dbReference type="ChEBI" id="CHEBI:58937"/>
    </ligand>
</feature>
<dbReference type="STRING" id="522772.Dacet_1900"/>
<evidence type="ECO:0000256" key="8">
    <source>
        <dbReference type="ARBA" id="ARBA00023052"/>
    </source>
</evidence>
<feature type="binding site" evidence="10">
    <location>
        <position position="174"/>
    </location>
    <ligand>
        <name>thiamine diphosphate</name>
        <dbReference type="ChEBI" id="CHEBI:58937"/>
    </ligand>
</feature>
<dbReference type="InterPro" id="IPR005475">
    <property type="entry name" value="Transketolase-like_Pyr-bd"/>
</dbReference>
<evidence type="ECO:0000256" key="1">
    <source>
        <dbReference type="ARBA" id="ARBA00004980"/>
    </source>
</evidence>
<comment type="cofactor">
    <cofactor evidence="10">
        <name>Mg(2+)</name>
        <dbReference type="ChEBI" id="CHEBI:18420"/>
    </cofactor>
    <text evidence="10">Binds 1 Mg(2+) ion per subunit.</text>
</comment>
<feature type="binding site" evidence="10">
    <location>
        <position position="73"/>
    </location>
    <ligand>
        <name>thiamine diphosphate</name>
        <dbReference type="ChEBI" id="CHEBI:58937"/>
    </ligand>
</feature>
<feature type="binding site" evidence="10">
    <location>
        <position position="145"/>
    </location>
    <ligand>
        <name>Mg(2+)</name>
        <dbReference type="ChEBI" id="CHEBI:18420"/>
    </ligand>
</feature>
<reference evidence="12 13" key="1">
    <citation type="journal article" date="2010" name="Stand. Genomic Sci.">
        <title>Complete genome sequence of Denitrovibrio acetiphilus type strain (N2460).</title>
        <authorList>
            <person name="Kiss H."/>
            <person name="Lang E."/>
            <person name="Lapidus A."/>
            <person name="Copeland A."/>
            <person name="Nolan M."/>
            <person name="Glavina Del Rio T."/>
            <person name="Chen F."/>
            <person name="Lucas S."/>
            <person name="Tice H."/>
            <person name="Cheng J.F."/>
            <person name="Han C."/>
            <person name="Goodwin L."/>
            <person name="Pitluck S."/>
            <person name="Liolios K."/>
            <person name="Pati A."/>
            <person name="Ivanova N."/>
            <person name="Mavromatis K."/>
            <person name="Chen A."/>
            <person name="Palaniappan K."/>
            <person name="Land M."/>
            <person name="Hauser L."/>
            <person name="Chang Y.J."/>
            <person name="Jeffries C.D."/>
            <person name="Detter J.C."/>
            <person name="Brettin T."/>
            <person name="Spring S."/>
            <person name="Rohde M."/>
            <person name="Goker M."/>
            <person name="Woyke T."/>
            <person name="Bristow J."/>
            <person name="Eisen J.A."/>
            <person name="Markowitz V."/>
            <person name="Hugenholtz P."/>
            <person name="Kyrpides N.C."/>
            <person name="Klenk H.P."/>
        </authorList>
    </citation>
    <scope>NUCLEOTIDE SEQUENCE [LARGE SCALE GENOMIC DNA]</scope>
    <source>
        <strain evidence="13">DSM 12809 / NBRC 114555 / N2460</strain>
    </source>
</reference>
<dbReference type="KEGG" id="dap:Dacet_1900"/>
<feature type="domain" description="Transketolase-like pyrimidine-binding" evidence="11">
    <location>
        <begin position="314"/>
        <end position="477"/>
    </location>
</feature>
<dbReference type="Proteomes" id="UP000002012">
    <property type="component" value="Chromosome"/>
</dbReference>
<dbReference type="CDD" id="cd07033">
    <property type="entry name" value="TPP_PYR_DXS_TK_like"/>
    <property type="match status" value="1"/>
</dbReference>
<dbReference type="SMART" id="SM00861">
    <property type="entry name" value="Transket_pyr"/>
    <property type="match status" value="1"/>
</dbReference>
<dbReference type="HOGENOM" id="CLU_009227_1_4_0"/>